<comment type="subcellular location">
    <subcellularLocation>
        <location evidence="2">Cytoplasmic vesicle</location>
        <location evidence="2">Secretory vesicle</location>
        <location evidence="2">Synaptic vesicle membrane</location>
        <topology evidence="2">Multi-pass membrane protein</topology>
    </subcellularLocation>
    <subcellularLocation>
        <location evidence="1">Early endosome membrane</location>
    </subcellularLocation>
</comment>
<keyword evidence="9 11" id="KW-0472">Membrane</keyword>
<keyword evidence="4 11" id="KW-0812">Transmembrane</keyword>
<protein>
    <recommendedName>
        <fullName evidence="12">Cation efflux protein transmembrane domain-containing protein</fullName>
    </recommendedName>
</protein>
<evidence type="ECO:0000256" key="9">
    <source>
        <dbReference type="ARBA" id="ARBA00023136"/>
    </source>
</evidence>
<keyword evidence="10" id="KW-0968">Cytoplasmic vesicle</keyword>
<dbReference type="OrthoDB" id="5980560at2759"/>
<evidence type="ECO:0000256" key="1">
    <source>
        <dbReference type="ARBA" id="ARBA00004146"/>
    </source>
</evidence>
<name>A0A0C9VL93_SPHS4</name>
<evidence type="ECO:0000313" key="14">
    <source>
        <dbReference type="Proteomes" id="UP000054279"/>
    </source>
</evidence>
<gene>
    <name evidence="13" type="ORF">M422DRAFT_779964</name>
</gene>
<dbReference type="EMBL" id="KN837129">
    <property type="protein sequence ID" value="KIJ42472.1"/>
    <property type="molecule type" value="Genomic_DNA"/>
</dbReference>
<feature type="transmembrane region" description="Helical" evidence="11">
    <location>
        <begin position="12"/>
        <end position="35"/>
    </location>
</feature>
<feature type="transmembrane region" description="Helical" evidence="11">
    <location>
        <begin position="183"/>
        <end position="200"/>
    </location>
</feature>
<proteinExistence type="inferred from homology"/>
<evidence type="ECO:0000259" key="12">
    <source>
        <dbReference type="Pfam" id="PF01545"/>
    </source>
</evidence>
<dbReference type="Pfam" id="PF01545">
    <property type="entry name" value="Cation_efflux"/>
    <property type="match status" value="1"/>
</dbReference>
<evidence type="ECO:0000256" key="7">
    <source>
        <dbReference type="ARBA" id="ARBA00022989"/>
    </source>
</evidence>
<dbReference type="AlphaFoldDB" id="A0A0C9VL93"/>
<evidence type="ECO:0000313" key="13">
    <source>
        <dbReference type="EMBL" id="KIJ42472.1"/>
    </source>
</evidence>
<feature type="transmembrane region" description="Helical" evidence="11">
    <location>
        <begin position="119"/>
        <end position="139"/>
    </location>
</feature>
<keyword evidence="5" id="KW-0967">Endosome</keyword>
<dbReference type="InterPro" id="IPR027469">
    <property type="entry name" value="Cation_efflux_TMD_sf"/>
</dbReference>
<feature type="domain" description="Cation efflux protein transmembrane" evidence="12">
    <location>
        <begin position="17"/>
        <end position="210"/>
    </location>
</feature>
<dbReference type="HOGENOM" id="CLU_055677_0_0_1"/>
<accession>A0A0C9VL93</accession>
<keyword evidence="7 11" id="KW-1133">Transmembrane helix</keyword>
<dbReference type="InterPro" id="IPR026765">
    <property type="entry name" value="Tmem163"/>
</dbReference>
<evidence type="ECO:0000256" key="5">
    <source>
        <dbReference type="ARBA" id="ARBA00022753"/>
    </source>
</evidence>
<dbReference type="GO" id="GO:0030003">
    <property type="term" value="P:intracellular monoatomic cation homeostasis"/>
    <property type="evidence" value="ECO:0007669"/>
    <property type="project" value="UniProtKB-ARBA"/>
</dbReference>
<dbReference type="GO" id="GO:0031901">
    <property type="term" value="C:early endosome membrane"/>
    <property type="evidence" value="ECO:0007669"/>
    <property type="project" value="UniProtKB-SubCell"/>
</dbReference>
<reference evidence="13 14" key="1">
    <citation type="submission" date="2014-06" db="EMBL/GenBank/DDBJ databases">
        <title>Evolutionary Origins and Diversification of the Mycorrhizal Mutualists.</title>
        <authorList>
            <consortium name="DOE Joint Genome Institute"/>
            <consortium name="Mycorrhizal Genomics Consortium"/>
            <person name="Kohler A."/>
            <person name="Kuo A."/>
            <person name="Nagy L.G."/>
            <person name="Floudas D."/>
            <person name="Copeland A."/>
            <person name="Barry K.W."/>
            <person name="Cichocki N."/>
            <person name="Veneault-Fourrey C."/>
            <person name="LaButti K."/>
            <person name="Lindquist E.A."/>
            <person name="Lipzen A."/>
            <person name="Lundell T."/>
            <person name="Morin E."/>
            <person name="Murat C."/>
            <person name="Riley R."/>
            <person name="Ohm R."/>
            <person name="Sun H."/>
            <person name="Tunlid A."/>
            <person name="Henrissat B."/>
            <person name="Grigoriev I.V."/>
            <person name="Hibbett D.S."/>
            <person name="Martin F."/>
        </authorList>
    </citation>
    <scope>NUCLEOTIDE SEQUENCE [LARGE SCALE GENOMIC DNA]</scope>
    <source>
        <strain evidence="13 14">SS14</strain>
    </source>
</reference>
<dbReference type="SUPFAM" id="SSF161111">
    <property type="entry name" value="Cation efflux protein transmembrane domain-like"/>
    <property type="match status" value="1"/>
</dbReference>
<evidence type="ECO:0000256" key="3">
    <source>
        <dbReference type="ARBA" id="ARBA00008731"/>
    </source>
</evidence>
<organism evidence="13 14">
    <name type="scientific">Sphaerobolus stellatus (strain SS14)</name>
    <dbReference type="NCBI Taxonomy" id="990650"/>
    <lineage>
        <taxon>Eukaryota</taxon>
        <taxon>Fungi</taxon>
        <taxon>Dikarya</taxon>
        <taxon>Basidiomycota</taxon>
        <taxon>Agaricomycotina</taxon>
        <taxon>Agaricomycetes</taxon>
        <taxon>Phallomycetidae</taxon>
        <taxon>Geastrales</taxon>
        <taxon>Sphaerobolaceae</taxon>
        <taxon>Sphaerobolus</taxon>
    </lineage>
</organism>
<evidence type="ECO:0000256" key="11">
    <source>
        <dbReference type="SAM" id="Phobius"/>
    </source>
</evidence>
<dbReference type="InterPro" id="IPR058533">
    <property type="entry name" value="Cation_efflux_TM"/>
</dbReference>
<dbReference type="PANTHER" id="PTHR31937:SF2">
    <property type="entry name" value="TRANSMEMBRANE PROTEIN 163"/>
    <property type="match status" value="1"/>
</dbReference>
<keyword evidence="14" id="KW-1185">Reference proteome</keyword>
<evidence type="ECO:0000256" key="2">
    <source>
        <dbReference type="ARBA" id="ARBA00004644"/>
    </source>
</evidence>
<evidence type="ECO:0000256" key="4">
    <source>
        <dbReference type="ARBA" id="ARBA00022692"/>
    </source>
</evidence>
<dbReference type="GO" id="GO:0098771">
    <property type="term" value="P:inorganic ion homeostasis"/>
    <property type="evidence" value="ECO:0007669"/>
    <property type="project" value="UniProtKB-ARBA"/>
</dbReference>
<feature type="transmembrane region" description="Helical" evidence="11">
    <location>
        <begin position="41"/>
        <end position="63"/>
    </location>
</feature>
<evidence type="ECO:0000256" key="10">
    <source>
        <dbReference type="ARBA" id="ARBA00023329"/>
    </source>
</evidence>
<evidence type="ECO:0000256" key="6">
    <source>
        <dbReference type="ARBA" id="ARBA00022833"/>
    </source>
</evidence>
<dbReference type="Gene3D" id="1.20.1510.10">
    <property type="entry name" value="Cation efflux protein transmembrane domain"/>
    <property type="match status" value="1"/>
</dbReference>
<feature type="transmembrane region" description="Helical" evidence="11">
    <location>
        <begin position="159"/>
        <end position="177"/>
    </location>
</feature>
<dbReference type="PANTHER" id="PTHR31937">
    <property type="entry name" value="TRANSMEMBRANE PROTEIN 163"/>
    <property type="match status" value="1"/>
</dbReference>
<dbReference type="GO" id="GO:0008324">
    <property type="term" value="F:monoatomic cation transmembrane transporter activity"/>
    <property type="evidence" value="ECO:0007669"/>
    <property type="project" value="InterPro"/>
</dbReference>
<dbReference type="Proteomes" id="UP000054279">
    <property type="component" value="Unassembled WGS sequence"/>
</dbReference>
<evidence type="ECO:0000256" key="8">
    <source>
        <dbReference type="ARBA" id="ARBA00023018"/>
    </source>
</evidence>
<comment type="similarity">
    <text evidence="3">Belongs to the TMEM163 family.</text>
</comment>
<sequence length="379" mass="40723">MVVSYRTLQLCAIAISIVSVIYNGAEGAVSIVFGAESSSRSLVFFGIQSGIEVASAVIVLWRFRNVAKPGEERAAKLDERNLRFEKTSTLIIGVLLVLLSLGTIATAISILALHERPEVSNASLIISSTALVLMVIIWLPKRYLARELNSSTMQGEATCSLSCIQITIVLFIGSLIYRVWRGGWWIDGATSIILGILFGWEGVKMIRWALSPNFDGGCCSSCRIQDLEDVAIEADTCKCCAEKEDGSTSDQCRAAPEVSNNGDNDACCGTICADDKNCSTSDQRRAAPEVSNNGDNDVCCGSICADDKNCCEKENIFMQTQKSLKVPNKSCCGGPQETCSSSLVNQKKSPTISSEGIDCDTIPFESGQTGCEEKSCCST</sequence>
<keyword evidence="6" id="KW-0862">Zinc</keyword>
<keyword evidence="8" id="KW-0770">Synapse</keyword>
<feature type="transmembrane region" description="Helical" evidence="11">
    <location>
        <begin position="90"/>
        <end position="113"/>
    </location>
</feature>